<evidence type="ECO:0000313" key="2">
    <source>
        <dbReference type="Proteomes" id="UP001150538"/>
    </source>
</evidence>
<dbReference type="AlphaFoldDB" id="A0A9W7ZL43"/>
<accession>A0A9W7ZL43</accession>
<organism evidence="1 2">
    <name type="scientific">Mycoemilia scoparia</name>
    <dbReference type="NCBI Taxonomy" id="417184"/>
    <lineage>
        <taxon>Eukaryota</taxon>
        <taxon>Fungi</taxon>
        <taxon>Fungi incertae sedis</taxon>
        <taxon>Zoopagomycota</taxon>
        <taxon>Kickxellomycotina</taxon>
        <taxon>Kickxellomycetes</taxon>
        <taxon>Kickxellales</taxon>
        <taxon>Kickxellaceae</taxon>
        <taxon>Mycoemilia</taxon>
    </lineage>
</organism>
<evidence type="ECO:0000313" key="1">
    <source>
        <dbReference type="EMBL" id="KAJ1910836.1"/>
    </source>
</evidence>
<sequence>MLSPKAKFTKEIREFLQDTLRTVNQAIERDSNTQQDVDYLLSVIEFKDLSLKHNAIMQIYDEYVQNIDEYCQGDNLGIPIGLLRPYIHSCRKSIMANVVFYSNRYKAYIESISSNRSGFDQIVTFKPRQAISKFNMLFEKVDHDFEIYNSGRDFVENAEEFSNWLLEIVRLSRASAAFISICIIALKKYKAGDIEGSRLLMNRALEDPTVKELENFDYVDGDDCV</sequence>
<comment type="caution">
    <text evidence="1">The sequence shown here is derived from an EMBL/GenBank/DDBJ whole genome shotgun (WGS) entry which is preliminary data.</text>
</comment>
<gene>
    <name evidence="1" type="ORF">H4219_006111</name>
</gene>
<proteinExistence type="predicted"/>
<keyword evidence="2" id="KW-1185">Reference proteome</keyword>
<name>A0A9W7ZL43_9FUNG</name>
<dbReference type="Proteomes" id="UP001150538">
    <property type="component" value="Unassembled WGS sequence"/>
</dbReference>
<protein>
    <submittedName>
        <fullName evidence="1">Uncharacterized protein</fullName>
    </submittedName>
</protein>
<reference evidence="1" key="1">
    <citation type="submission" date="2022-07" db="EMBL/GenBank/DDBJ databases">
        <title>Phylogenomic reconstructions and comparative analyses of Kickxellomycotina fungi.</title>
        <authorList>
            <person name="Reynolds N.K."/>
            <person name="Stajich J.E."/>
            <person name="Barry K."/>
            <person name="Grigoriev I.V."/>
            <person name="Crous P."/>
            <person name="Smith M.E."/>
        </authorList>
    </citation>
    <scope>NUCLEOTIDE SEQUENCE</scope>
    <source>
        <strain evidence="1">NBRC 100468</strain>
    </source>
</reference>
<dbReference type="EMBL" id="JANBPU010000521">
    <property type="protein sequence ID" value="KAJ1910836.1"/>
    <property type="molecule type" value="Genomic_DNA"/>
</dbReference>